<dbReference type="PANTHER" id="PTHR30433:SF2">
    <property type="entry name" value="MOTILITY PROTEIN A"/>
    <property type="match status" value="1"/>
</dbReference>
<evidence type="ECO:0000256" key="7">
    <source>
        <dbReference type="ARBA" id="ARBA00023136"/>
    </source>
</evidence>
<keyword evidence="10" id="KW-0969">Cilium</keyword>
<evidence type="ECO:0000256" key="5">
    <source>
        <dbReference type="ARBA" id="ARBA00022692"/>
    </source>
</evidence>
<feature type="transmembrane region" description="Helical" evidence="8">
    <location>
        <begin position="28"/>
        <end position="50"/>
    </location>
</feature>
<comment type="subcellular location">
    <subcellularLocation>
        <location evidence="1">Cell membrane</location>
        <topology evidence="1">Multi-pass membrane protein</topology>
    </subcellularLocation>
</comment>
<accession>A0A833HPW6</accession>
<protein>
    <submittedName>
        <fullName evidence="10">Flagellar motor protein</fullName>
    </submittedName>
</protein>
<evidence type="ECO:0000256" key="6">
    <source>
        <dbReference type="ARBA" id="ARBA00022989"/>
    </source>
</evidence>
<dbReference type="Proteomes" id="UP000465601">
    <property type="component" value="Unassembled WGS sequence"/>
</dbReference>
<proteinExistence type="inferred from homology"/>
<evidence type="ECO:0000256" key="2">
    <source>
        <dbReference type="ARBA" id="ARBA00008038"/>
    </source>
</evidence>
<evidence type="ECO:0000256" key="4">
    <source>
        <dbReference type="ARBA" id="ARBA00022475"/>
    </source>
</evidence>
<evidence type="ECO:0000256" key="1">
    <source>
        <dbReference type="ARBA" id="ARBA00004651"/>
    </source>
</evidence>
<keyword evidence="6 8" id="KW-1133">Transmembrane helix</keyword>
<gene>
    <name evidence="10" type="ORF">F8153_04145</name>
</gene>
<evidence type="ECO:0000256" key="3">
    <source>
        <dbReference type="ARBA" id="ARBA00022448"/>
    </source>
</evidence>
<keyword evidence="3" id="KW-0813">Transport</keyword>
<organism evidence="10 11">
    <name type="scientific">Alkaliphilus serpentinus</name>
    <dbReference type="NCBI Taxonomy" id="1482731"/>
    <lineage>
        <taxon>Bacteria</taxon>
        <taxon>Bacillati</taxon>
        <taxon>Bacillota</taxon>
        <taxon>Clostridia</taxon>
        <taxon>Peptostreptococcales</taxon>
        <taxon>Natronincolaceae</taxon>
        <taxon>Alkaliphilus</taxon>
    </lineage>
</organism>
<dbReference type="Pfam" id="PF01618">
    <property type="entry name" value="MotA_ExbB"/>
    <property type="match status" value="1"/>
</dbReference>
<dbReference type="OrthoDB" id="9806929at2"/>
<evidence type="ECO:0000313" key="10">
    <source>
        <dbReference type="EMBL" id="KAB3531378.1"/>
    </source>
</evidence>
<dbReference type="EMBL" id="WBZB01000013">
    <property type="protein sequence ID" value="KAB3531378.1"/>
    <property type="molecule type" value="Genomic_DNA"/>
</dbReference>
<dbReference type="PROSITE" id="PS01307">
    <property type="entry name" value="MOTA"/>
    <property type="match status" value="1"/>
</dbReference>
<keyword evidence="7 8" id="KW-0472">Membrane</keyword>
<reference evidence="10 11" key="1">
    <citation type="submission" date="2019-10" db="EMBL/GenBank/DDBJ databases">
        <title>Alkaliphilus serpentinus sp. nov. and Alkaliphilus pronyensis sp. nov., two novel anaerobic alkaliphilic species isolated from the serpentinized-hosted hydrothermal field of the Prony Bay (New Caledonia).</title>
        <authorList>
            <person name="Postec A."/>
        </authorList>
    </citation>
    <scope>NUCLEOTIDE SEQUENCE [LARGE SCALE GENOMIC DNA]</scope>
    <source>
        <strain evidence="10 11">LacT</strain>
    </source>
</reference>
<keyword evidence="10" id="KW-0966">Cell projection</keyword>
<dbReference type="InterPro" id="IPR002898">
    <property type="entry name" value="MotA_ExbB_proton_chnl"/>
</dbReference>
<keyword evidence="11" id="KW-1185">Reference proteome</keyword>
<evidence type="ECO:0000256" key="8">
    <source>
        <dbReference type="SAM" id="Phobius"/>
    </source>
</evidence>
<feature type="transmembrane region" description="Helical" evidence="8">
    <location>
        <begin position="148"/>
        <end position="168"/>
    </location>
</feature>
<sequence>MDLATIIGIIVGLVFIVMGILVDGDLGSYWNTASVFIVLGGTVAATLVAYPLQKVLEAIKIVSKAFSNKVIDAGEIINKIIVLANVARKEGLLALEEASEAVEDKFLQKGIMLIVDGTDPELVRNLLETELSFVEERHQSGQGIFESMGAYAPAFGMIGTLIGLINMLRKLDDPSAIGPSMAVALITTLYGSLLANLIFIPIANKLKIRSREEIMRKEIMVEGLLSIQAGENPRIIEEKLKAFLPPKVRESLNEKQVGAVENG</sequence>
<feature type="transmembrane region" description="Helical" evidence="8">
    <location>
        <begin position="5"/>
        <end position="22"/>
    </location>
</feature>
<dbReference type="PANTHER" id="PTHR30433">
    <property type="entry name" value="CHEMOTAXIS PROTEIN MOTA"/>
    <property type="match status" value="1"/>
</dbReference>
<dbReference type="GO" id="GO:0005886">
    <property type="term" value="C:plasma membrane"/>
    <property type="evidence" value="ECO:0007669"/>
    <property type="project" value="UniProtKB-SubCell"/>
</dbReference>
<name>A0A833HPW6_9FIRM</name>
<comment type="similarity">
    <text evidence="2">Belongs to the MotA family.</text>
</comment>
<feature type="domain" description="MotA/TolQ/ExbB proton channel" evidence="9">
    <location>
        <begin position="100"/>
        <end position="218"/>
    </location>
</feature>
<dbReference type="NCBIfam" id="NF006583">
    <property type="entry name" value="PRK09109.1"/>
    <property type="match status" value="1"/>
</dbReference>
<dbReference type="AlphaFoldDB" id="A0A833HPW6"/>
<dbReference type="InterPro" id="IPR047055">
    <property type="entry name" value="MotA-like"/>
</dbReference>
<dbReference type="InterPro" id="IPR000540">
    <property type="entry name" value="Flag_MotA_CS"/>
</dbReference>
<dbReference type="GO" id="GO:0006935">
    <property type="term" value="P:chemotaxis"/>
    <property type="evidence" value="ECO:0007669"/>
    <property type="project" value="InterPro"/>
</dbReference>
<dbReference type="RefSeq" id="WP_151865104.1">
    <property type="nucleotide sequence ID" value="NZ_WBZB01000013.1"/>
</dbReference>
<evidence type="ECO:0000259" key="9">
    <source>
        <dbReference type="Pfam" id="PF01618"/>
    </source>
</evidence>
<feature type="transmembrane region" description="Helical" evidence="8">
    <location>
        <begin position="180"/>
        <end position="202"/>
    </location>
</feature>
<keyword evidence="5 8" id="KW-0812">Transmembrane</keyword>
<keyword evidence="10" id="KW-0282">Flagellum</keyword>
<comment type="caution">
    <text evidence="10">The sequence shown here is derived from an EMBL/GenBank/DDBJ whole genome shotgun (WGS) entry which is preliminary data.</text>
</comment>
<dbReference type="GO" id="GO:0071978">
    <property type="term" value="P:bacterial-type flagellum-dependent swarming motility"/>
    <property type="evidence" value="ECO:0007669"/>
    <property type="project" value="InterPro"/>
</dbReference>
<evidence type="ECO:0000313" key="11">
    <source>
        <dbReference type="Proteomes" id="UP000465601"/>
    </source>
</evidence>
<keyword evidence="4" id="KW-1003">Cell membrane</keyword>